<gene>
    <name evidence="2" type="ORF">IA54_010585</name>
</gene>
<evidence type="ECO:0000256" key="1">
    <source>
        <dbReference type="SAM" id="MobiDB-lite"/>
    </source>
</evidence>
<name>A0A1V9GYK2_9XANT</name>
<organism evidence="2 3">
    <name type="scientific">Xanthomonas phaseoli pv. syngonii LMG 9055</name>
    <dbReference type="NCBI Taxonomy" id="1437878"/>
    <lineage>
        <taxon>Bacteria</taxon>
        <taxon>Pseudomonadati</taxon>
        <taxon>Pseudomonadota</taxon>
        <taxon>Gammaproteobacteria</taxon>
        <taxon>Lysobacterales</taxon>
        <taxon>Lysobacteraceae</taxon>
        <taxon>Xanthomonas</taxon>
    </lineage>
</organism>
<sequence length="61" mass="6695">MTNAQAGACHVRAADVAVRTPVEQSLQQLETASVERQPALAQSQQQDIGNRVREKMSMRMA</sequence>
<dbReference type="AlphaFoldDB" id="A0A1V9GYK2"/>
<protein>
    <submittedName>
        <fullName evidence="2">Uncharacterized protein</fullName>
    </submittedName>
</protein>
<comment type="caution">
    <text evidence="2">The sequence shown here is derived from an EMBL/GenBank/DDBJ whole genome shotgun (WGS) entry which is preliminary data.</text>
</comment>
<feature type="region of interest" description="Disordered" evidence="1">
    <location>
        <begin position="37"/>
        <end position="61"/>
    </location>
</feature>
<reference evidence="2 3" key="1">
    <citation type="journal article" date="2016" name="Plant Pathol.">
        <title>Genetic characterization of strains named as Xanthomonas axonopodis pv. dieffenbachiae leads to a taxonomic revision of the X. axonopodis species complex.</title>
        <authorList>
            <person name="Constantin E.C."/>
            <person name="Cleenwerck I."/>
            <person name="Maes M."/>
            <person name="Baeyen S."/>
            <person name="Van Malderghem C."/>
            <person name="De Vos P."/>
            <person name="Cottyn B."/>
        </authorList>
    </citation>
    <scope>NUCLEOTIDE SEQUENCE [LARGE SCALE GENOMIC DNA]</scope>
    <source>
        <strain evidence="3">LMG9055</strain>
    </source>
</reference>
<proteinExistence type="predicted"/>
<dbReference type="EMBL" id="JPUO02000196">
    <property type="protein sequence ID" value="OQP75658.1"/>
    <property type="molecule type" value="Genomic_DNA"/>
</dbReference>
<evidence type="ECO:0000313" key="2">
    <source>
        <dbReference type="EMBL" id="OQP75658.1"/>
    </source>
</evidence>
<accession>A0A1V9GYK2</accession>
<reference evidence="2 3" key="2">
    <citation type="journal article" date="2017" name="Plant Pathol.">
        <title>Pathogenicity and virulence gene content of Xanthomonas strains infecting Araceae, formerly known as Xanthomonas axonopodis pv. dieffenbachiae.</title>
        <authorList>
            <person name="Constantin E.C."/>
            <person name="Haegeman A."/>
            <person name="Van Vaerenbergh J."/>
            <person name="Baeyen S."/>
            <person name="Van Malderghem C."/>
            <person name="Maes M."/>
            <person name="Cottyn B."/>
        </authorList>
    </citation>
    <scope>NUCLEOTIDE SEQUENCE [LARGE SCALE GENOMIC DNA]</scope>
    <source>
        <strain evidence="3">LMG9055</strain>
    </source>
</reference>
<feature type="compositionally biased region" description="Basic and acidic residues" evidence="1">
    <location>
        <begin position="50"/>
        <end position="61"/>
    </location>
</feature>
<dbReference type="Proteomes" id="UP000050343">
    <property type="component" value="Unassembled WGS sequence"/>
</dbReference>
<evidence type="ECO:0000313" key="3">
    <source>
        <dbReference type="Proteomes" id="UP000050343"/>
    </source>
</evidence>